<feature type="transmembrane region" description="Helical" evidence="2">
    <location>
        <begin position="35"/>
        <end position="65"/>
    </location>
</feature>
<comment type="caution">
    <text evidence="3">The sequence shown here is derived from an EMBL/GenBank/DDBJ whole genome shotgun (WGS) entry which is preliminary data.</text>
</comment>
<dbReference type="Proteomes" id="UP000320085">
    <property type="component" value="Unassembled WGS sequence"/>
</dbReference>
<protein>
    <submittedName>
        <fullName evidence="3">Uncharacterized protein</fullName>
    </submittedName>
</protein>
<keyword evidence="2" id="KW-0472">Membrane</keyword>
<evidence type="ECO:0000313" key="3">
    <source>
        <dbReference type="EMBL" id="TQN44896.1"/>
    </source>
</evidence>
<dbReference type="EMBL" id="VFQF01000003">
    <property type="protein sequence ID" value="TQN44896.1"/>
    <property type="molecule type" value="Genomic_DNA"/>
</dbReference>
<evidence type="ECO:0000313" key="4">
    <source>
        <dbReference type="Proteomes" id="UP000320085"/>
    </source>
</evidence>
<keyword evidence="2" id="KW-1133">Transmembrane helix</keyword>
<feature type="compositionally biased region" description="Basic and acidic residues" evidence="1">
    <location>
        <begin position="1"/>
        <end position="13"/>
    </location>
</feature>
<reference evidence="3 4" key="1">
    <citation type="submission" date="2019-06" db="EMBL/GenBank/DDBJ databases">
        <title>Sequencing the genomes of 1000 actinobacteria strains.</title>
        <authorList>
            <person name="Klenk H.-P."/>
        </authorList>
    </citation>
    <scope>NUCLEOTIDE SEQUENCE [LARGE SCALE GENOMIC DNA]</scope>
    <source>
        <strain evidence="3 4">DSM 21776</strain>
    </source>
</reference>
<evidence type="ECO:0000256" key="1">
    <source>
        <dbReference type="SAM" id="MobiDB-lite"/>
    </source>
</evidence>
<gene>
    <name evidence="3" type="ORF">FHX52_4117</name>
</gene>
<dbReference type="RefSeq" id="WP_141824191.1">
    <property type="nucleotide sequence ID" value="NZ_BAAAQC010000009.1"/>
</dbReference>
<feature type="region of interest" description="Disordered" evidence="1">
    <location>
        <begin position="1"/>
        <end position="23"/>
    </location>
</feature>
<sequence length="75" mass="8074">MRRHTQVQERGTDLGEPMTGGPMGRRERLELAGRSVLGVLALTMVLLLLSGLVIAVLLLAFNWLVFGMVVGGLGE</sequence>
<organism evidence="3 4">
    <name type="scientific">Humibacillus xanthopallidus</name>
    <dbReference type="NCBI Taxonomy" id="412689"/>
    <lineage>
        <taxon>Bacteria</taxon>
        <taxon>Bacillati</taxon>
        <taxon>Actinomycetota</taxon>
        <taxon>Actinomycetes</taxon>
        <taxon>Micrococcales</taxon>
        <taxon>Intrasporangiaceae</taxon>
        <taxon>Humibacillus</taxon>
    </lineage>
</organism>
<proteinExistence type="predicted"/>
<dbReference type="AlphaFoldDB" id="A0A543PLE8"/>
<evidence type="ECO:0000256" key="2">
    <source>
        <dbReference type="SAM" id="Phobius"/>
    </source>
</evidence>
<accession>A0A543PLE8</accession>
<name>A0A543PLE8_9MICO</name>
<dbReference type="OrthoDB" id="9931267at2"/>
<keyword evidence="2" id="KW-0812">Transmembrane</keyword>